<reference evidence="4" key="1">
    <citation type="submission" date="2023-06" db="EMBL/GenBank/DDBJ databases">
        <title>Genomic of Agaribacillus aureum.</title>
        <authorList>
            <person name="Wang G."/>
        </authorList>
    </citation>
    <scope>NUCLEOTIDE SEQUENCE</scope>
    <source>
        <strain evidence="4">BMA12</strain>
    </source>
</reference>
<keyword evidence="5" id="KW-1185">Reference proteome</keyword>
<dbReference type="Pfam" id="PF16344">
    <property type="entry name" value="FecR_C"/>
    <property type="match status" value="1"/>
</dbReference>
<feature type="transmembrane region" description="Helical" evidence="1">
    <location>
        <begin position="82"/>
        <end position="103"/>
    </location>
</feature>
<evidence type="ECO:0000313" key="5">
    <source>
        <dbReference type="Proteomes" id="UP001172083"/>
    </source>
</evidence>
<dbReference type="Gene3D" id="2.60.120.1440">
    <property type="match status" value="1"/>
</dbReference>
<dbReference type="PIRSF" id="PIRSF018266">
    <property type="entry name" value="FecR"/>
    <property type="match status" value="1"/>
</dbReference>
<evidence type="ECO:0000259" key="2">
    <source>
        <dbReference type="Pfam" id="PF04773"/>
    </source>
</evidence>
<protein>
    <submittedName>
        <fullName evidence="4">FecR domain-containing protein</fullName>
    </submittedName>
</protein>
<comment type="caution">
    <text evidence="4">The sequence shown here is derived from an EMBL/GenBank/DDBJ whole genome shotgun (WGS) entry which is preliminary data.</text>
</comment>
<sequence>MSINKKHFEKLLKKYEAGLCNKNEMQVLMEFYQTYQKNQNWQKELGDQEVLESELLHKINARIAKSENVTTTYHQKSILRHILRVAAVIVIALIASFAVYQYASVPDNENDRVVMTEKVTQKGQKSTIILSDGTQIRLNSDSKLIYPERFSNQEREVLLEGEAFFDVTKDEKRPFIIKSAGLTTKVLGTSFNVKAFPQEISQVTVASGKVQVTSGNSQSSINSHLLVSGEQINYDPSSGQMLKIEVGIEQFLAWKDGILNFEEMDLHEATKILERWYGVTITFDNDSIRHCRIVRGTYKDENLFNVLKSFQYFLGFEYKVVDGNYIVISGNGC</sequence>
<dbReference type="InterPro" id="IPR006860">
    <property type="entry name" value="FecR"/>
</dbReference>
<keyword evidence="1" id="KW-0812">Transmembrane</keyword>
<evidence type="ECO:0000313" key="4">
    <source>
        <dbReference type="EMBL" id="MDN5210399.1"/>
    </source>
</evidence>
<dbReference type="Gene3D" id="3.55.50.30">
    <property type="match status" value="1"/>
</dbReference>
<keyword evidence="1" id="KW-1133">Transmembrane helix</keyword>
<keyword evidence="1" id="KW-0472">Membrane</keyword>
<name>A0ABT8KY39_9BACT</name>
<dbReference type="RefSeq" id="WP_346755743.1">
    <property type="nucleotide sequence ID" value="NZ_JAUJEB010000001.1"/>
</dbReference>
<gene>
    <name evidence="4" type="ORF">QQ020_00020</name>
</gene>
<dbReference type="Pfam" id="PF04773">
    <property type="entry name" value="FecR"/>
    <property type="match status" value="1"/>
</dbReference>
<feature type="domain" description="FecR protein" evidence="2">
    <location>
        <begin position="119"/>
        <end position="211"/>
    </location>
</feature>
<accession>A0ABT8KY39</accession>
<proteinExistence type="predicted"/>
<organism evidence="4 5">
    <name type="scientific">Agaribacillus aureus</name>
    <dbReference type="NCBI Taxonomy" id="3051825"/>
    <lineage>
        <taxon>Bacteria</taxon>
        <taxon>Pseudomonadati</taxon>
        <taxon>Bacteroidota</taxon>
        <taxon>Cytophagia</taxon>
        <taxon>Cytophagales</taxon>
        <taxon>Splendidivirgaceae</taxon>
        <taxon>Agaribacillus</taxon>
    </lineage>
</organism>
<dbReference type="PANTHER" id="PTHR30273:SF2">
    <property type="entry name" value="PROTEIN FECR"/>
    <property type="match status" value="1"/>
</dbReference>
<evidence type="ECO:0000256" key="1">
    <source>
        <dbReference type="SAM" id="Phobius"/>
    </source>
</evidence>
<dbReference type="PANTHER" id="PTHR30273">
    <property type="entry name" value="PERIPLASMIC SIGNAL SENSOR AND SIGMA FACTOR ACTIVATOR FECR-RELATED"/>
    <property type="match status" value="1"/>
</dbReference>
<dbReference type="Proteomes" id="UP001172083">
    <property type="component" value="Unassembled WGS sequence"/>
</dbReference>
<dbReference type="InterPro" id="IPR032508">
    <property type="entry name" value="FecR_C"/>
</dbReference>
<evidence type="ECO:0000259" key="3">
    <source>
        <dbReference type="Pfam" id="PF16344"/>
    </source>
</evidence>
<dbReference type="InterPro" id="IPR012373">
    <property type="entry name" value="Ferrdict_sens_TM"/>
</dbReference>
<feature type="domain" description="Protein FecR C-terminal" evidence="3">
    <location>
        <begin position="259"/>
        <end position="328"/>
    </location>
</feature>
<dbReference type="EMBL" id="JAUJEB010000001">
    <property type="protein sequence ID" value="MDN5210399.1"/>
    <property type="molecule type" value="Genomic_DNA"/>
</dbReference>